<name>A0A6B9J541_9CAUD</name>
<sequence>MNLDPNLKHSVIFIDNLETRVFCCEECDHWRRVEIRVYNEIAYRKMCEDCDENY</sequence>
<accession>A0A6B9J541</accession>
<evidence type="ECO:0000313" key="1">
    <source>
        <dbReference type="EMBL" id="QGZ15775.1"/>
    </source>
</evidence>
<evidence type="ECO:0000313" key="2">
    <source>
        <dbReference type="Proteomes" id="UP000437454"/>
    </source>
</evidence>
<reference evidence="1 2" key="1">
    <citation type="submission" date="2019-11" db="EMBL/GenBank/DDBJ databases">
        <authorList>
            <person name="Shneider M.M."/>
            <person name="Evseev P.V."/>
            <person name="Timoshina O.Y."/>
            <person name="Mikhailova Y.V."/>
            <person name="Shelenkov A.A."/>
            <person name="Yanushevich Y."/>
            <person name="Shagin D.A."/>
            <person name="Popova A.V."/>
            <person name="Miroshnikov K.A."/>
        </authorList>
    </citation>
    <scope>NUCLEOTIDE SEQUENCE [LARGE SCALE GENOMIC DNA]</scope>
</reference>
<dbReference type="Proteomes" id="UP000437454">
    <property type="component" value="Segment"/>
</dbReference>
<gene>
    <name evidence="1" type="ORF">Apostate_186</name>
</gene>
<organism evidence="1 2">
    <name type="scientific">Acinetobacter phage vB_AbaM_Apostate</name>
    <dbReference type="NCBI Taxonomy" id="2686308"/>
    <lineage>
        <taxon>Viruses</taxon>
        <taxon>Duplodnaviria</taxon>
        <taxon>Heunggongvirae</taxon>
        <taxon>Uroviricota</taxon>
        <taxon>Caudoviricetes</taxon>
        <taxon>Pantevenvirales</taxon>
        <taxon>Straboviridae</taxon>
        <taxon>Twarogvirinae</taxon>
        <taxon>Lazarusvirus</taxon>
        <taxon>Lazarusvirus apostate</taxon>
    </lineage>
</organism>
<proteinExistence type="predicted"/>
<protein>
    <submittedName>
        <fullName evidence="1">Uncharacterized protein</fullName>
    </submittedName>
</protein>
<dbReference type="EMBL" id="MN723850">
    <property type="protein sequence ID" value="QGZ15775.1"/>
    <property type="molecule type" value="Genomic_DNA"/>
</dbReference>
<keyword evidence="2" id="KW-1185">Reference proteome</keyword>